<dbReference type="AlphaFoldDB" id="A0A9W9GQ23"/>
<dbReference type="GO" id="GO:0045944">
    <property type="term" value="P:positive regulation of transcription by RNA polymerase II"/>
    <property type="evidence" value="ECO:0007669"/>
    <property type="project" value="TreeGrafter"/>
</dbReference>
<dbReference type="InterPro" id="IPR052780">
    <property type="entry name" value="AAA_Catabolism_Regulators"/>
</dbReference>
<dbReference type="GeneID" id="81408781"/>
<dbReference type="PANTHER" id="PTHR31644:SF2">
    <property type="entry name" value="TRANSCRIPTIONAL ACTIVATOR ARO80-RELATED"/>
    <property type="match status" value="1"/>
</dbReference>
<dbReference type="PROSITE" id="PS50048">
    <property type="entry name" value="ZN2_CY6_FUNGAL_2"/>
    <property type="match status" value="1"/>
</dbReference>
<dbReference type="EMBL" id="JAPQKL010000006">
    <property type="protein sequence ID" value="KAJ5125042.1"/>
    <property type="molecule type" value="Genomic_DNA"/>
</dbReference>
<sequence length="785" mass="87311">MSTRHAREHRRVYQACEPCREKKVRCELGSTDNPNKPPCARCRRESKQCFFAASRIRKNGATKRKAQSPLVEELNRPQPAIYLPGSTYLPRSTLNHAVQEAERQTPTEDGRAAAALLEGHPRTYHDALTLLSETCEHMDNRTGLADRAPLVNHPPNGRLNPANSPLGAHADTNTTDKGTNAALRAWSKLRFVRGGLFTAEEALDMVDYFYNSLSAFSPVVPECFRDHSQHATLIEQEPILTITILMIGSRYRKWTGPAAVARSYIVHDRDFFVGEIPSLRDPFIGSARAPQPPYAGDASHGFRTLGTCEALLLLLDWHPRDLHFPPPDEDSSSIVVSEPKRPRKTPSVTGYDGPGSGHDWLARSDRLCHSMLSTVLMLATEMGIFCENYIFRQDDRVRHDSSALARDQERCHRIRCLMWVYSTLQPGQPGRKVPIPFPPTVSASIKIDDTTECWMRVAIITKNANELLFVSPTFTGEIIRNGQYLPIVRGLEPKVNNSIAQFDRAKLAKQTRYILTIEYEYAKLCIFSVTLQAVINRHHRDGTSGRLDGCCRGASTEEQRHLRGTVEASQSILRTVLDDIHPDGGFTYMPVRSYSRLLGATLILLKCCAAGISEIDIPMAFDLVQRVAVGLRSSVIDDIHLGTRWGDLLENLTRRLQSRLGHPNTPKGSGAGRPSGATPSNTYGETSQAFPETEPSTISLSTQDQQASVYPEHSDILDVDRPSSGDARRDTQFDTLSMWWDNAFSQVNLNYMPWYPTLGLMDGIDPACPNDAGTVFESGGPTHGA</sequence>
<keyword evidence="2" id="KW-0238">DNA-binding</keyword>
<dbReference type="OrthoDB" id="2262349at2759"/>
<dbReference type="Pfam" id="PF00172">
    <property type="entry name" value="Zn_clus"/>
    <property type="match status" value="1"/>
</dbReference>
<feature type="compositionally biased region" description="Basic and acidic residues" evidence="5">
    <location>
        <begin position="712"/>
        <end position="728"/>
    </location>
</feature>
<dbReference type="GO" id="GO:0003677">
    <property type="term" value="F:DNA binding"/>
    <property type="evidence" value="ECO:0007669"/>
    <property type="project" value="UniProtKB-KW"/>
</dbReference>
<keyword evidence="4" id="KW-0539">Nucleus</keyword>
<evidence type="ECO:0000256" key="1">
    <source>
        <dbReference type="ARBA" id="ARBA00023015"/>
    </source>
</evidence>
<reference evidence="7" key="1">
    <citation type="submission" date="2022-11" db="EMBL/GenBank/DDBJ databases">
        <authorList>
            <person name="Petersen C."/>
        </authorList>
    </citation>
    <scope>NUCLEOTIDE SEQUENCE</scope>
    <source>
        <strain evidence="7">IBT 22155</strain>
    </source>
</reference>
<evidence type="ECO:0000259" key="6">
    <source>
        <dbReference type="PROSITE" id="PS50048"/>
    </source>
</evidence>
<keyword evidence="8" id="KW-1185">Reference proteome</keyword>
<dbReference type="GO" id="GO:0000981">
    <property type="term" value="F:DNA-binding transcription factor activity, RNA polymerase II-specific"/>
    <property type="evidence" value="ECO:0007669"/>
    <property type="project" value="InterPro"/>
</dbReference>
<comment type="caution">
    <text evidence="7">The sequence shown here is derived from an EMBL/GenBank/DDBJ whole genome shotgun (WGS) entry which is preliminary data.</text>
</comment>
<dbReference type="SUPFAM" id="SSF57701">
    <property type="entry name" value="Zn2/Cys6 DNA-binding domain"/>
    <property type="match status" value="1"/>
</dbReference>
<feature type="region of interest" description="Disordered" evidence="5">
    <location>
        <begin position="326"/>
        <end position="356"/>
    </location>
</feature>
<dbReference type="CDD" id="cd00067">
    <property type="entry name" value="GAL4"/>
    <property type="match status" value="1"/>
</dbReference>
<reference evidence="7" key="2">
    <citation type="journal article" date="2023" name="IMA Fungus">
        <title>Comparative genomic study of the Penicillium genus elucidates a diverse pangenome and 15 lateral gene transfer events.</title>
        <authorList>
            <person name="Petersen C."/>
            <person name="Sorensen T."/>
            <person name="Nielsen M.R."/>
            <person name="Sondergaard T.E."/>
            <person name="Sorensen J.L."/>
            <person name="Fitzpatrick D.A."/>
            <person name="Frisvad J.C."/>
            <person name="Nielsen K.L."/>
        </authorList>
    </citation>
    <scope>NUCLEOTIDE SEQUENCE</scope>
    <source>
        <strain evidence="7">IBT 22155</strain>
    </source>
</reference>
<organism evidence="7 8">
    <name type="scientific">Penicillium bovifimosum</name>
    <dbReference type="NCBI Taxonomy" id="126998"/>
    <lineage>
        <taxon>Eukaryota</taxon>
        <taxon>Fungi</taxon>
        <taxon>Dikarya</taxon>
        <taxon>Ascomycota</taxon>
        <taxon>Pezizomycotina</taxon>
        <taxon>Eurotiomycetes</taxon>
        <taxon>Eurotiomycetidae</taxon>
        <taxon>Eurotiales</taxon>
        <taxon>Aspergillaceae</taxon>
        <taxon>Penicillium</taxon>
    </lineage>
</organism>
<evidence type="ECO:0000256" key="4">
    <source>
        <dbReference type="ARBA" id="ARBA00023242"/>
    </source>
</evidence>
<accession>A0A9W9GQ23</accession>
<feature type="compositionally biased region" description="Polar residues" evidence="5">
    <location>
        <begin position="677"/>
        <end position="708"/>
    </location>
</feature>
<keyword evidence="1" id="KW-0805">Transcription regulation</keyword>
<feature type="domain" description="Zn(2)-C6 fungal-type" evidence="6">
    <location>
        <begin position="15"/>
        <end position="51"/>
    </location>
</feature>
<evidence type="ECO:0000313" key="7">
    <source>
        <dbReference type="EMBL" id="KAJ5125042.1"/>
    </source>
</evidence>
<feature type="region of interest" description="Disordered" evidence="5">
    <location>
        <begin position="659"/>
        <end position="728"/>
    </location>
</feature>
<proteinExistence type="predicted"/>
<dbReference type="PANTHER" id="PTHR31644">
    <property type="entry name" value="TRANSCRIPTIONAL ACTIVATOR ARO80-RELATED"/>
    <property type="match status" value="1"/>
</dbReference>
<keyword evidence="3" id="KW-0804">Transcription</keyword>
<dbReference type="GO" id="GO:0009074">
    <property type="term" value="P:aromatic amino acid family catabolic process"/>
    <property type="evidence" value="ECO:0007669"/>
    <property type="project" value="TreeGrafter"/>
</dbReference>
<dbReference type="Proteomes" id="UP001149079">
    <property type="component" value="Unassembled WGS sequence"/>
</dbReference>
<dbReference type="Gene3D" id="4.10.240.10">
    <property type="entry name" value="Zn(2)-C6 fungal-type DNA-binding domain"/>
    <property type="match status" value="1"/>
</dbReference>
<dbReference type="InterPro" id="IPR001138">
    <property type="entry name" value="Zn2Cys6_DnaBD"/>
</dbReference>
<protein>
    <recommendedName>
        <fullName evidence="6">Zn(2)-C6 fungal-type domain-containing protein</fullName>
    </recommendedName>
</protein>
<evidence type="ECO:0000256" key="5">
    <source>
        <dbReference type="SAM" id="MobiDB-lite"/>
    </source>
</evidence>
<evidence type="ECO:0000313" key="8">
    <source>
        <dbReference type="Proteomes" id="UP001149079"/>
    </source>
</evidence>
<evidence type="ECO:0000256" key="3">
    <source>
        <dbReference type="ARBA" id="ARBA00023163"/>
    </source>
</evidence>
<dbReference type="RefSeq" id="XP_056519441.1">
    <property type="nucleotide sequence ID" value="XM_056669611.1"/>
</dbReference>
<dbReference type="InterPro" id="IPR036864">
    <property type="entry name" value="Zn2-C6_fun-type_DNA-bd_sf"/>
</dbReference>
<dbReference type="SMART" id="SM00066">
    <property type="entry name" value="GAL4"/>
    <property type="match status" value="1"/>
</dbReference>
<dbReference type="PROSITE" id="PS00463">
    <property type="entry name" value="ZN2_CY6_FUNGAL_1"/>
    <property type="match status" value="1"/>
</dbReference>
<name>A0A9W9GQ23_9EURO</name>
<dbReference type="GO" id="GO:0005634">
    <property type="term" value="C:nucleus"/>
    <property type="evidence" value="ECO:0007669"/>
    <property type="project" value="TreeGrafter"/>
</dbReference>
<gene>
    <name evidence="7" type="ORF">N7515_008867</name>
</gene>
<dbReference type="GO" id="GO:0008270">
    <property type="term" value="F:zinc ion binding"/>
    <property type="evidence" value="ECO:0007669"/>
    <property type="project" value="InterPro"/>
</dbReference>
<evidence type="ECO:0000256" key="2">
    <source>
        <dbReference type="ARBA" id="ARBA00023125"/>
    </source>
</evidence>